<feature type="domain" description="Bacterial bifunctional deaminase-reductase C-terminal" evidence="4">
    <location>
        <begin position="9"/>
        <end position="102"/>
    </location>
</feature>
<dbReference type="InterPro" id="IPR050765">
    <property type="entry name" value="Riboflavin_Biosynth_HTPR"/>
</dbReference>
<name>A0AAW6SUD1_9BACI</name>
<comment type="pathway">
    <text evidence="1">Cofactor biosynthesis; riboflavin biosynthesis.</text>
</comment>
<evidence type="ECO:0000256" key="1">
    <source>
        <dbReference type="ARBA" id="ARBA00005104"/>
    </source>
</evidence>
<keyword evidence="2" id="KW-0521">NADP</keyword>
<dbReference type="InterPro" id="IPR024072">
    <property type="entry name" value="DHFR-like_dom_sf"/>
</dbReference>
<evidence type="ECO:0000313" key="5">
    <source>
        <dbReference type="EMBL" id="MDH5162384.1"/>
    </source>
</evidence>
<dbReference type="Gene3D" id="3.40.430.10">
    <property type="entry name" value="Dihydrofolate Reductase, subunit A"/>
    <property type="match status" value="1"/>
</dbReference>
<reference evidence="5" key="1">
    <citation type="submission" date="2023-03" db="EMBL/GenBank/DDBJ databases">
        <title>Bacterial isolates from washroom surfaces on a university campus.</title>
        <authorList>
            <person name="Holman D.B."/>
            <person name="Gzyl K.E."/>
            <person name="Taheri A.E."/>
        </authorList>
    </citation>
    <scope>NUCLEOTIDE SEQUENCE</scope>
    <source>
        <strain evidence="5">RD03</strain>
    </source>
</reference>
<dbReference type="EMBL" id="JAROYP010000009">
    <property type="protein sequence ID" value="MDH5162384.1"/>
    <property type="molecule type" value="Genomic_DNA"/>
</dbReference>
<dbReference type="GO" id="GO:0008703">
    <property type="term" value="F:5-amino-6-(5-phosphoribosylamino)uracil reductase activity"/>
    <property type="evidence" value="ECO:0007669"/>
    <property type="project" value="InterPro"/>
</dbReference>
<dbReference type="InterPro" id="IPR002734">
    <property type="entry name" value="RibDG_C"/>
</dbReference>
<evidence type="ECO:0000313" key="6">
    <source>
        <dbReference type="Proteomes" id="UP001159179"/>
    </source>
</evidence>
<dbReference type="Proteomes" id="UP001159179">
    <property type="component" value="Unassembled WGS sequence"/>
</dbReference>
<evidence type="ECO:0000259" key="4">
    <source>
        <dbReference type="Pfam" id="PF01872"/>
    </source>
</evidence>
<keyword evidence="3" id="KW-0560">Oxidoreductase</keyword>
<organism evidence="5 6">
    <name type="scientific">Heyndrickxia oleronia</name>
    <dbReference type="NCBI Taxonomy" id="38875"/>
    <lineage>
        <taxon>Bacteria</taxon>
        <taxon>Bacillati</taxon>
        <taxon>Bacillota</taxon>
        <taxon>Bacilli</taxon>
        <taxon>Bacillales</taxon>
        <taxon>Bacillaceae</taxon>
        <taxon>Heyndrickxia</taxon>
    </lineage>
</organism>
<evidence type="ECO:0000256" key="3">
    <source>
        <dbReference type="ARBA" id="ARBA00023002"/>
    </source>
</evidence>
<accession>A0AAW6SUD1</accession>
<protein>
    <submittedName>
        <fullName evidence="5">Dihydrofolate reductase family protein</fullName>
    </submittedName>
</protein>
<dbReference type="GO" id="GO:0009231">
    <property type="term" value="P:riboflavin biosynthetic process"/>
    <property type="evidence" value="ECO:0007669"/>
    <property type="project" value="InterPro"/>
</dbReference>
<evidence type="ECO:0000256" key="2">
    <source>
        <dbReference type="ARBA" id="ARBA00022857"/>
    </source>
</evidence>
<sequence length="110" mass="12243">MQQLDKKGITYIKAGNGQHFDIELALQILYNMGFRKLGLSGGGTFNGVFLRQGLIDEISLVIAPLAIGGKHTPTLFDCDDLQRLDDVTKLELQNMKPIGKGSVWLHYKVR</sequence>
<proteinExistence type="predicted"/>
<dbReference type="PANTHER" id="PTHR38011">
    <property type="entry name" value="DIHYDROFOLATE REDUCTASE FAMILY PROTEIN (AFU_ORTHOLOGUE AFUA_8G06820)"/>
    <property type="match status" value="1"/>
</dbReference>
<dbReference type="Pfam" id="PF01872">
    <property type="entry name" value="RibD_C"/>
    <property type="match status" value="1"/>
</dbReference>
<dbReference type="SUPFAM" id="SSF53597">
    <property type="entry name" value="Dihydrofolate reductase-like"/>
    <property type="match status" value="1"/>
</dbReference>
<comment type="caution">
    <text evidence="5">The sequence shown here is derived from an EMBL/GenBank/DDBJ whole genome shotgun (WGS) entry which is preliminary data.</text>
</comment>
<dbReference type="AlphaFoldDB" id="A0AAW6SUD1"/>
<dbReference type="PANTHER" id="PTHR38011:SF7">
    <property type="entry name" value="2,5-DIAMINO-6-RIBOSYLAMINO-4(3H)-PYRIMIDINONE 5'-PHOSPHATE REDUCTASE"/>
    <property type="match status" value="1"/>
</dbReference>
<gene>
    <name evidence="5" type="ORF">P5X88_15720</name>
</gene>